<comment type="caution">
    <text evidence="1">The sequence shown here is derived from an EMBL/GenBank/DDBJ whole genome shotgun (WGS) entry which is preliminary data.</text>
</comment>
<name>R6IA27_9FIRM</name>
<accession>R6IA27</accession>
<protein>
    <submittedName>
        <fullName evidence="1">Uncharacterized protein</fullName>
    </submittedName>
</protein>
<reference evidence="1" key="1">
    <citation type="submission" date="2012-11" db="EMBL/GenBank/DDBJ databases">
        <title>Dependencies among metagenomic species, viruses, plasmids and units of genetic variation.</title>
        <authorList>
            <person name="Nielsen H.B."/>
            <person name="Almeida M."/>
            <person name="Juncker A.S."/>
            <person name="Rasmussen S."/>
            <person name="Li J."/>
            <person name="Sunagawa S."/>
            <person name="Plichta D."/>
            <person name="Gautier L."/>
            <person name="Le Chatelier E."/>
            <person name="Peletier E."/>
            <person name="Bonde I."/>
            <person name="Nielsen T."/>
            <person name="Manichanh C."/>
            <person name="Arumugam M."/>
            <person name="Batto J."/>
            <person name="Santos M.B.Q.D."/>
            <person name="Blom N."/>
            <person name="Borruel N."/>
            <person name="Burgdorf K.S."/>
            <person name="Boumezbeur F."/>
            <person name="Casellas F."/>
            <person name="Dore J."/>
            <person name="Guarner F."/>
            <person name="Hansen T."/>
            <person name="Hildebrand F."/>
            <person name="Kaas R.S."/>
            <person name="Kennedy S."/>
            <person name="Kristiansen K."/>
            <person name="Kultima J.R."/>
            <person name="Leonard P."/>
            <person name="Levenez F."/>
            <person name="Lund O."/>
            <person name="Moumen B."/>
            <person name="Le Paslier D."/>
            <person name="Pons N."/>
            <person name="Pedersen O."/>
            <person name="Prifti E."/>
            <person name="Qin J."/>
            <person name="Raes J."/>
            <person name="Tap J."/>
            <person name="Tims S."/>
            <person name="Ussery D.W."/>
            <person name="Yamada T."/>
            <person name="MetaHit consortium"/>
            <person name="Renault P."/>
            <person name="Sicheritz-Ponten T."/>
            <person name="Bork P."/>
            <person name="Wang J."/>
            <person name="Brunak S."/>
            <person name="Ehrlich S.D."/>
        </authorList>
    </citation>
    <scope>NUCLEOTIDE SEQUENCE [LARGE SCALE GENOMIC DNA]</scope>
</reference>
<proteinExistence type="predicted"/>
<dbReference type="AlphaFoldDB" id="R6IA27"/>
<dbReference type="HOGENOM" id="CLU_2082627_0_0_9"/>
<dbReference type="EMBL" id="CBDS010000075">
    <property type="protein sequence ID" value="CDB46150.1"/>
    <property type="molecule type" value="Genomic_DNA"/>
</dbReference>
<gene>
    <name evidence="1" type="ORF">BN533_01207</name>
</gene>
<organism evidence="1">
    <name type="scientific">Phascolarctobacterium faecium</name>
    <dbReference type="NCBI Taxonomy" id="33025"/>
    <lineage>
        <taxon>Bacteria</taxon>
        <taxon>Bacillati</taxon>
        <taxon>Bacillota</taxon>
        <taxon>Negativicutes</taxon>
        <taxon>Acidaminococcales</taxon>
        <taxon>Acidaminococcaceae</taxon>
        <taxon>Phascolarctobacterium</taxon>
    </lineage>
</organism>
<evidence type="ECO:0000313" key="1">
    <source>
        <dbReference type="EMBL" id="CDB46150.1"/>
    </source>
</evidence>
<sequence>MSEAQMRDSDTTGFFRIVGEVTLRIHIRMVADNLDRAFVGADSAVTAQAPEFTAFGRGRSSIQRGSYRQRGIGNIVNDAYSEIIFRFCCSKIFKNRQHFRRSQLFTAQAITAADDER</sequence>